<dbReference type="EMBL" id="BGZK01001121">
    <property type="protein sequence ID" value="GBP71784.1"/>
    <property type="molecule type" value="Genomic_DNA"/>
</dbReference>
<dbReference type="Proteomes" id="UP000299102">
    <property type="component" value="Unassembled WGS sequence"/>
</dbReference>
<accession>A0A4C1YA48</accession>
<name>A0A4C1YA48_EUMVA</name>
<keyword evidence="3" id="KW-1185">Reference proteome</keyword>
<evidence type="ECO:0000256" key="1">
    <source>
        <dbReference type="SAM" id="MobiDB-lite"/>
    </source>
</evidence>
<gene>
    <name evidence="2" type="ORF">EVAR_55983_1</name>
</gene>
<feature type="region of interest" description="Disordered" evidence="1">
    <location>
        <begin position="181"/>
        <end position="203"/>
    </location>
</feature>
<reference evidence="2 3" key="1">
    <citation type="journal article" date="2019" name="Commun. Biol.">
        <title>The bagworm genome reveals a unique fibroin gene that provides high tensile strength.</title>
        <authorList>
            <person name="Kono N."/>
            <person name="Nakamura H."/>
            <person name="Ohtoshi R."/>
            <person name="Tomita M."/>
            <person name="Numata K."/>
            <person name="Arakawa K."/>
        </authorList>
    </citation>
    <scope>NUCLEOTIDE SEQUENCE [LARGE SCALE GENOMIC DNA]</scope>
</reference>
<proteinExistence type="predicted"/>
<evidence type="ECO:0000313" key="3">
    <source>
        <dbReference type="Proteomes" id="UP000299102"/>
    </source>
</evidence>
<comment type="caution">
    <text evidence="2">The sequence shown here is derived from an EMBL/GenBank/DDBJ whole genome shotgun (WGS) entry which is preliminary data.</text>
</comment>
<sequence length="203" mass="22893">MPSTAFRSINVFKSYERFKYISHTNTHTHTHARTHAARTPARPYARTHECTNALTHKETQKEGHVFDLHMYVFWSHTSLGEHIKPSLSHLVIASMTSVVRSPRPEVGQRGTKTESSFFSKKILGGHGSANSGHGFGKHFYRYAALLPVGRGRKVTRRRFAKREKSPARRLRSFSKAPMDISGGVIMSPNKNSICHPSAVRSEQ</sequence>
<evidence type="ECO:0000313" key="2">
    <source>
        <dbReference type="EMBL" id="GBP71784.1"/>
    </source>
</evidence>
<protein>
    <submittedName>
        <fullName evidence="2">Uncharacterized protein</fullName>
    </submittedName>
</protein>
<organism evidence="2 3">
    <name type="scientific">Eumeta variegata</name>
    <name type="common">Bagworm moth</name>
    <name type="synonym">Eumeta japonica</name>
    <dbReference type="NCBI Taxonomy" id="151549"/>
    <lineage>
        <taxon>Eukaryota</taxon>
        <taxon>Metazoa</taxon>
        <taxon>Ecdysozoa</taxon>
        <taxon>Arthropoda</taxon>
        <taxon>Hexapoda</taxon>
        <taxon>Insecta</taxon>
        <taxon>Pterygota</taxon>
        <taxon>Neoptera</taxon>
        <taxon>Endopterygota</taxon>
        <taxon>Lepidoptera</taxon>
        <taxon>Glossata</taxon>
        <taxon>Ditrysia</taxon>
        <taxon>Tineoidea</taxon>
        <taxon>Psychidae</taxon>
        <taxon>Oiketicinae</taxon>
        <taxon>Eumeta</taxon>
    </lineage>
</organism>
<dbReference type="AlphaFoldDB" id="A0A4C1YA48"/>